<evidence type="ECO:0000256" key="1">
    <source>
        <dbReference type="ARBA" id="ARBA00023157"/>
    </source>
</evidence>
<dbReference type="PANTHER" id="PTHR42852:SF17">
    <property type="entry name" value="THIOREDOXIN-LIKE PROTEIN HI_1115"/>
    <property type="match status" value="1"/>
</dbReference>
<dbReference type="RefSeq" id="WP_277568291.1">
    <property type="nucleotide sequence ID" value="NZ_JAPDHZ010000006.1"/>
</dbReference>
<organism evidence="3 4">
    <name type="scientific">Cohnella ginsengisoli</name>
    <dbReference type="NCBI Taxonomy" id="425004"/>
    <lineage>
        <taxon>Bacteria</taxon>
        <taxon>Bacillati</taxon>
        <taxon>Bacillota</taxon>
        <taxon>Bacilli</taxon>
        <taxon>Bacillales</taxon>
        <taxon>Paenibacillaceae</taxon>
        <taxon>Cohnella</taxon>
    </lineage>
</organism>
<name>A0A9X4KM16_9BACL</name>
<evidence type="ECO:0000313" key="4">
    <source>
        <dbReference type="Proteomes" id="UP001153387"/>
    </source>
</evidence>
<dbReference type="InterPro" id="IPR036249">
    <property type="entry name" value="Thioredoxin-like_sf"/>
</dbReference>
<dbReference type="Pfam" id="PF00578">
    <property type="entry name" value="AhpC-TSA"/>
    <property type="match status" value="1"/>
</dbReference>
<dbReference type="GO" id="GO:0016491">
    <property type="term" value="F:oxidoreductase activity"/>
    <property type="evidence" value="ECO:0007669"/>
    <property type="project" value="InterPro"/>
</dbReference>
<dbReference type="InterPro" id="IPR000866">
    <property type="entry name" value="AhpC/TSA"/>
</dbReference>
<keyword evidence="4" id="KW-1185">Reference proteome</keyword>
<evidence type="ECO:0000259" key="2">
    <source>
        <dbReference type="Pfam" id="PF00578"/>
    </source>
</evidence>
<comment type="caution">
    <text evidence="3">The sequence shown here is derived from an EMBL/GenBank/DDBJ whole genome shotgun (WGS) entry which is preliminary data.</text>
</comment>
<proteinExistence type="predicted"/>
<feature type="domain" description="Alkyl hydroperoxide reductase subunit C/ Thiol specific antioxidant" evidence="2">
    <location>
        <begin position="2"/>
        <end position="71"/>
    </location>
</feature>
<reference evidence="3 4" key="1">
    <citation type="submission" date="2022-10" db="EMBL/GenBank/DDBJ databases">
        <title>Comparative genomic analysis of Cohnella hashimotonis sp. nov., isolated from the International Space Station.</title>
        <authorList>
            <person name="Simpson A."/>
            <person name="Venkateswaran K."/>
        </authorList>
    </citation>
    <scope>NUCLEOTIDE SEQUENCE [LARGE SCALE GENOMIC DNA]</scope>
    <source>
        <strain evidence="3 4">DSM 18997</strain>
    </source>
</reference>
<gene>
    <name evidence="3" type="ORF">OMP38_29755</name>
</gene>
<dbReference type="InterPro" id="IPR050553">
    <property type="entry name" value="Thioredoxin_ResA/DsbE_sf"/>
</dbReference>
<dbReference type="SUPFAM" id="SSF52833">
    <property type="entry name" value="Thioredoxin-like"/>
    <property type="match status" value="1"/>
</dbReference>
<sequence>MKRIYQSFEGADLAIVAVDMGEDRDKVAAYMAQGGYPFQALLDSDKSVARSYRVTSIPVSVFVDKEGRIAYRKLGTMMEDEMRSVVESLLRMKLIGKR</sequence>
<evidence type="ECO:0000313" key="3">
    <source>
        <dbReference type="EMBL" id="MDG0794558.1"/>
    </source>
</evidence>
<protein>
    <submittedName>
        <fullName evidence="3">TlpA family protein disulfide reductase</fullName>
    </submittedName>
</protein>
<dbReference type="AlphaFoldDB" id="A0A9X4KM16"/>
<dbReference type="CDD" id="cd02966">
    <property type="entry name" value="TlpA_like_family"/>
    <property type="match status" value="1"/>
</dbReference>
<dbReference type="Proteomes" id="UP001153387">
    <property type="component" value="Unassembled WGS sequence"/>
</dbReference>
<dbReference type="PANTHER" id="PTHR42852">
    <property type="entry name" value="THIOL:DISULFIDE INTERCHANGE PROTEIN DSBE"/>
    <property type="match status" value="1"/>
</dbReference>
<dbReference type="Gene3D" id="3.40.30.10">
    <property type="entry name" value="Glutaredoxin"/>
    <property type="match status" value="1"/>
</dbReference>
<accession>A0A9X4KM16</accession>
<dbReference type="GO" id="GO:0016209">
    <property type="term" value="F:antioxidant activity"/>
    <property type="evidence" value="ECO:0007669"/>
    <property type="project" value="InterPro"/>
</dbReference>
<dbReference type="EMBL" id="JAPDHZ010000006">
    <property type="protein sequence ID" value="MDG0794558.1"/>
    <property type="molecule type" value="Genomic_DNA"/>
</dbReference>
<keyword evidence="1" id="KW-1015">Disulfide bond</keyword>